<dbReference type="InterPro" id="IPR000597">
    <property type="entry name" value="Ribosomal_uL3"/>
</dbReference>
<evidence type="ECO:0000256" key="2">
    <source>
        <dbReference type="ARBA" id="ARBA00022730"/>
    </source>
</evidence>
<dbReference type="HAMAP" id="MF_01325_B">
    <property type="entry name" value="Ribosomal_uL3_B"/>
    <property type="match status" value="1"/>
</dbReference>
<evidence type="ECO:0000256" key="6">
    <source>
        <dbReference type="ARBA" id="ARBA00035243"/>
    </source>
</evidence>
<reference evidence="11" key="2">
    <citation type="journal article" date="2021" name="PeerJ">
        <title>Extensive microbial diversity within the chicken gut microbiome revealed by metagenomics and culture.</title>
        <authorList>
            <person name="Gilroy R."/>
            <person name="Ravi A."/>
            <person name="Getino M."/>
            <person name="Pursley I."/>
            <person name="Horton D.L."/>
            <person name="Alikhan N.F."/>
            <person name="Baker D."/>
            <person name="Gharbi K."/>
            <person name="Hall N."/>
            <person name="Watson M."/>
            <person name="Adriaenssens E.M."/>
            <person name="Foster-Nyarko E."/>
            <person name="Jarju S."/>
            <person name="Secka A."/>
            <person name="Antonio M."/>
            <person name="Oren A."/>
            <person name="Chaudhuri R.R."/>
            <person name="La Ragione R."/>
            <person name="Hildebrand F."/>
            <person name="Pallen M.J."/>
        </authorList>
    </citation>
    <scope>NUCLEOTIDE SEQUENCE</scope>
    <source>
        <strain evidence="11">CHK154-7741</strain>
    </source>
</reference>
<dbReference type="InterPro" id="IPR009000">
    <property type="entry name" value="Transl_B-barrel_sf"/>
</dbReference>
<dbReference type="Proteomes" id="UP000886748">
    <property type="component" value="Unassembled WGS sequence"/>
</dbReference>
<accession>A0A9D1MYP3</accession>
<dbReference type="GO" id="GO:0003735">
    <property type="term" value="F:structural constituent of ribosome"/>
    <property type="evidence" value="ECO:0007669"/>
    <property type="project" value="UniProtKB-UniRule"/>
</dbReference>
<comment type="similarity">
    <text evidence="1 7 8">Belongs to the universal ribosomal protein uL3 family.</text>
</comment>
<dbReference type="InterPro" id="IPR019927">
    <property type="entry name" value="Ribosomal_uL3_bac/org-type"/>
</dbReference>
<keyword evidence="2 7" id="KW-0699">rRNA-binding</keyword>
<keyword evidence="4 7" id="KW-0689">Ribosomal protein</keyword>
<evidence type="ECO:0000256" key="7">
    <source>
        <dbReference type="HAMAP-Rule" id="MF_01325"/>
    </source>
</evidence>
<dbReference type="FunFam" id="2.40.30.10:FF:000065">
    <property type="entry name" value="50S ribosomal protein L3, chloroplastic"/>
    <property type="match status" value="1"/>
</dbReference>
<proteinExistence type="inferred from homology"/>
<dbReference type="Gene3D" id="2.40.30.10">
    <property type="entry name" value="Translation factors"/>
    <property type="match status" value="1"/>
</dbReference>
<comment type="caution">
    <text evidence="11">The sequence shown here is derived from an EMBL/GenBank/DDBJ whole genome shotgun (WGS) entry which is preliminary data.</text>
</comment>
<dbReference type="PANTHER" id="PTHR11229">
    <property type="entry name" value="50S RIBOSOMAL PROTEIN L3"/>
    <property type="match status" value="1"/>
</dbReference>
<dbReference type="GO" id="GO:0006412">
    <property type="term" value="P:translation"/>
    <property type="evidence" value="ECO:0007669"/>
    <property type="project" value="UniProtKB-UniRule"/>
</dbReference>
<gene>
    <name evidence="7 11" type="primary">rplC</name>
    <name evidence="11" type="ORF">IAD26_00525</name>
</gene>
<evidence type="ECO:0000256" key="3">
    <source>
        <dbReference type="ARBA" id="ARBA00022884"/>
    </source>
</evidence>
<sequence length="221" mass="24007">MTTNAKSASKSRLGVVGKKLGMTQVFDEQGLAIPVTVIKVDPLTVTQVKTVDSDGYNAIQVGFEPAKEKHLTKAQIGHFAKNGLDNFRHLQEFRVENSSEYKVGQQIDLSILENVEKVDVTGKSVGKGFQGTVKRWNFSRGPMGHGSKNHREPGSIGAGTTPSRVIKGKRMAGNMGNERVTITKLKVVQVDKDSNLLLVKGSVPGPEGKMVTVIPSRVKWN</sequence>
<dbReference type="GO" id="GO:0022625">
    <property type="term" value="C:cytosolic large ribosomal subunit"/>
    <property type="evidence" value="ECO:0007669"/>
    <property type="project" value="TreeGrafter"/>
</dbReference>
<dbReference type="Pfam" id="PF00297">
    <property type="entry name" value="Ribosomal_L3"/>
    <property type="match status" value="1"/>
</dbReference>
<evidence type="ECO:0000256" key="1">
    <source>
        <dbReference type="ARBA" id="ARBA00006540"/>
    </source>
</evidence>
<dbReference type="FunFam" id="3.30.160.810:FF:000001">
    <property type="entry name" value="50S ribosomal protein L3"/>
    <property type="match status" value="1"/>
</dbReference>
<evidence type="ECO:0000256" key="9">
    <source>
        <dbReference type="RuleBase" id="RU003906"/>
    </source>
</evidence>
<protein>
    <recommendedName>
        <fullName evidence="6 7">Large ribosomal subunit protein uL3</fullName>
    </recommendedName>
</protein>
<evidence type="ECO:0000313" key="12">
    <source>
        <dbReference type="Proteomes" id="UP000886748"/>
    </source>
</evidence>
<comment type="subunit">
    <text evidence="7 9">Part of the 50S ribosomal subunit. Forms a cluster with proteins L14 and L19.</text>
</comment>
<dbReference type="PROSITE" id="PS00474">
    <property type="entry name" value="RIBOSOMAL_L3"/>
    <property type="match status" value="1"/>
</dbReference>
<evidence type="ECO:0000256" key="10">
    <source>
        <dbReference type="SAM" id="MobiDB-lite"/>
    </source>
</evidence>
<comment type="function">
    <text evidence="7 9">One of the primary rRNA binding proteins, it binds directly near the 3'-end of the 23S rRNA, where it nucleates assembly of the 50S subunit.</text>
</comment>
<dbReference type="GO" id="GO:0019843">
    <property type="term" value="F:rRNA binding"/>
    <property type="evidence" value="ECO:0007669"/>
    <property type="project" value="UniProtKB-UniRule"/>
</dbReference>
<dbReference type="SUPFAM" id="SSF50447">
    <property type="entry name" value="Translation proteins"/>
    <property type="match status" value="1"/>
</dbReference>
<evidence type="ECO:0000256" key="5">
    <source>
        <dbReference type="ARBA" id="ARBA00023274"/>
    </source>
</evidence>
<dbReference type="PANTHER" id="PTHR11229:SF16">
    <property type="entry name" value="LARGE RIBOSOMAL SUBUNIT PROTEIN UL3C"/>
    <property type="match status" value="1"/>
</dbReference>
<organism evidence="11 12">
    <name type="scientific">Candidatus Limenecus avicola</name>
    <dbReference type="NCBI Taxonomy" id="2840847"/>
    <lineage>
        <taxon>Bacteria</taxon>
        <taxon>Bacillati</taxon>
        <taxon>Bacillota</taxon>
        <taxon>Clostridia</taxon>
        <taxon>Eubacteriales</taxon>
        <taxon>Clostridiaceae</taxon>
        <taxon>Clostridiaceae incertae sedis</taxon>
        <taxon>Candidatus Limenecus</taxon>
    </lineage>
</organism>
<dbReference type="Gene3D" id="3.30.160.810">
    <property type="match status" value="1"/>
</dbReference>
<dbReference type="EMBL" id="DVOD01000007">
    <property type="protein sequence ID" value="HIU91595.1"/>
    <property type="molecule type" value="Genomic_DNA"/>
</dbReference>
<evidence type="ECO:0000256" key="4">
    <source>
        <dbReference type="ARBA" id="ARBA00022980"/>
    </source>
</evidence>
<dbReference type="InterPro" id="IPR019926">
    <property type="entry name" value="Ribosomal_uL3_CS"/>
</dbReference>
<dbReference type="NCBIfam" id="TIGR03625">
    <property type="entry name" value="L3_bact"/>
    <property type="match status" value="1"/>
</dbReference>
<keyword evidence="3 7" id="KW-0694">RNA-binding</keyword>
<evidence type="ECO:0000313" key="11">
    <source>
        <dbReference type="EMBL" id="HIU91595.1"/>
    </source>
</evidence>
<name>A0A9D1MYP3_9CLOT</name>
<dbReference type="AlphaFoldDB" id="A0A9D1MYP3"/>
<reference evidence="11" key="1">
    <citation type="submission" date="2020-10" db="EMBL/GenBank/DDBJ databases">
        <authorList>
            <person name="Gilroy R."/>
        </authorList>
    </citation>
    <scope>NUCLEOTIDE SEQUENCE</scope>
    <source>
        <strain evidence="11">CHK154-7741</strain>
    </source>
</reference>
<evidence type="ECO:0000256" key="8">
    <source>
        <dbReference type="RuleBase" id="RU003905"/>
    </source>
</evidence>
<keyword evidence="5 7" id="KW-0687">Ribonucleoprotein</keyword>
<feature type="region of interest" description="Disordered" evidence="10">
    <location>
        <begin position="139"/>
        <end position="161"/>
    </location>
</feature>